<sequence length="105" mass="11613">MYLLPNFTLHHLVSNSTIGLHSIMNVVHYFHHRILFYLLWARYSASSSSLQWVATLGGCWTEILCLSPTSSIVAPTSAPPASSPDMQDEEPSTTVVPKTSHNKST</sequence>
<proteinExistence type="predicted"/>
<dbReference type="EMBL" id="GBRH01194595">
    <property type="protein sequence ID" value="JAE03301.1"/>
    <property type="molecule type" value="Transcribed_RNA"/>
</dbReference>
<organism evidence="1">
    <name type="scientific">Arundo donax</name>
    <name type="common">Giant reed</name>
    <name type="synonym">Donax arundinaceus</name>
    <dbReference type="NCBI Taxonomy" id="35708"/>
    <lineage>
        <taxon>Eukaryota</taxon>
        <taxon>Viridiplantae</taxon>
        <taxon>Streptophyta</taxon>
        <taxon>Embryophyta</taxon>
        <taxon>Tracheophyta</taxon>
        <taxon>Spermatophyta</taxon>
        <taxon>Magnoliopsida</taxon>
        <taxon>Liliopsida</taxon>
        <taxon>Poales</taxon>
        <taxon>Poaceae</taxon>
        <taxon>PACMAD clade</taxon>
        <taxon>Arundinoideae</taxon>
        <taxon>Arundineae</taxon>
        <taxon>Arundo</taxon>
    </lineage>
</organism>
<dbReference type="AlphaFoldDB" id="A0A0A9EZI2"/>
<accession>A0A0A9EZI2</accession>
<evidence type="ECO:0000313" key="1">
    <source>
        <dbReference type="EMBL" id="JAE03301.1"/>
    </source>
</evidence>
<reference evidence="1" key="1">
    <citation type="submission" date="2014-09" db="EMBL/GenBank/DDBJ databases">
        <authorList>
            <person name="Magalhaes I.L.F."/>
            <person name="Oliveira U."/>
            <person name="Santos F.R."/>
            <person name="Vidigal T.H.D.A."/>
            <person name="Brescovit A.D."/>
            <person name="Santos A.J."/>
        </authorList>
    </citation>
    <scope>NUCLEOTIDE SEQUENCE</scope>
    <source>
        <tissue evidence="1">Shoot tissue taken approximately 20 cm above the soil surface</tissue>
    </source>
</reference>
<reference evidence="1" key="2">
    <citation type="journal article" date="2015" name="Data Brief">
        <title>Shoot transcriptome of the giant reed, Arundo donax.</title>
        <authorList>
            <person name="Barrero R.A."/>
            <person name="Guerrero F.D."/>
            <person name="Moolhuijzen P."/>
            <person name="Goolsby J.A."/>
            <person name="Tidwell J."/>
            <person name="Bellgard S.E."/>
            <person name="Bellgard M.I."/>
        </authorList>
    </citation>
    <scope>NUCLEOTIDE SEQUENCE</scope>
    <source>
        <tissue evidence="1">Shoot tissue taken approximately 20 cm above the soil surface</tissue>
    </source>
</reference>
<name>A0A0A9EZI2_ARUDO</name>
<protein>
    <submittedName>
        <fullName evidence="1">Uncharacterized protein</fullName>
    </submittedName>
</protein>